<sequence length="127" mass="13796">MSDTTRRAIVTDTAPTPKYGYSQGIVAGGFLHVAGQVGIDPVTRETGATFEAKAERAIRNLEAIALAAGTSLEHAVRVGVFLEDLEKIVVLDPVYRSFFPEPRPARTTVQAFLRGHEIEIDAVFLMP</sequence>
<name>A0ACC6IE11_9ACTN</name>
<protein>
    <submittedName>
        <fullName evidence="1">2-iminobutanoate/2-iminopropanoate deaminase</fullName>
        <ecNumber evidence="1">3.5.99.10</ecNumber>
    </submittedName>
</protein>
<proteinExistence type="predicted"/>
<keyword evidence="2" id="KW-1185">Reference proteome</keyword>
<comment type="caution">
    <text evidence="1">The sequence shown here is derived from an EMBL/GenBank/DDBJ whole genome shotgun (WGS) entry which is preliminary data.</text>
</comment>
<keyword evidence="1" id="KW-0378">Hydrolase</keyword>
<gene>
    <name evidence="1" type="ORF">QE364_000708</name>
</gene>
<dbReference type="EC" id="3.5.99.10" evidence="1"/>
<dbReference type="Proteomes" id="UP001261666">
    <property type="component" value="Unassembled WGS sequence"/>
</dbReference>
<accession>A0ACC6IE11</accession>
<organism evidence="1 2">
    <name type="scientific">Nocardioides zeae</name>
    <dbReference type="NCBI Taxonomy" id="1457234"/>
    <lineage>
        <taxon>Bacteria</taxon>
        <taxon>Bacillati</taxon>
        <taxon>Actinomycetota</taxon>
        <taxon>Actinomycetes</taxon>
        <taxon>Propionibacteriales</taxon>
        <taxon>Nocardioidaceae</taxon>
        <taxon>Nocardioides</taxon>
    </lineage>
</organism>
<reference evidence="1" key="1">
    <citation type="submission" date="2023-08" db="EMBL/GenBank/DDBJ databases">
        <title>Functional and genomic diversity of the sorghum phyllosphere microbiome.</title>
        <authorList>
            <person name="Shade A."/>
        </authorList>
    </citation>
    <scope>NUCLEOTIDE SEQUENCE</scope>
    <source>
        <strain evidence="1">SORGH_AS_0885</strain>
    </source>
</reference>
<dbReference type="EMBL" id="JAVIZJ010000002">
    <property type="protein sequence ID" value="MDR6209016.1"/>
    <property type="molecule type" value="Genomic_DNA"/>
</dbReference>
<evidence type="ECO:0000313" key="1">
    <source>
        <dbReference type="EMBL" id="MDR6209016.1"/>
    </source>
</evidence>
<evidence type="ECO:0000313" key="2">
    <source>
        <dbReference type="Proteomes" id="UP001261666"/>
    </source>
</evidence>